<dbReference type="AlphaFoldDB" id="A0A164YS11"/>
<organism evidence="1 2">
    <name type="scientific">Sistotremastrum niveocremeum HHB9708</name>
    <dbReference type="NCBI Taxonomy" id="1314777"/>
    <lineage>
        <taxon>Eukaryota</taxon>
        <taxon>Fungi</taxon>
        <taxon>Dikarya</taxon>
        <taxon>Basidiomycota</taxon>
        <taxon>Agaricomycotina</taxon>
        <taxon>Agaricomycetes</taxon>
        <taxon>Sistotremastrales</taxon>
        <taxon>Sistotremastraceae</taxon>
        <taxon>Sertulicium</taxon>
        <taxon>Sertulicium niveocremeum</taxon>
    </lineage>
</organism>
<proteinExistence type="predicted"/>
<sequence>MTTMFHEETQQFAVVDAATVGPAAGLGVMLCNTTTPVAPFTPIGPQGWQFVQGSNGMVYVDSSMRQ</sequence>
<reference evidence="1 2" key="1">
    <citation type="journal article" date="2016" name="Mol. Biol. Evol.">
        <title>Comparative Genomics of Early-Diverging Mushroom-Forming Fungi Provides Insights into the Origins of Lignocellulose Decay Capabilities.</title>
        <authorList>
            <person name="Nagy L.G."/>
            <person name="Riley R."/>
            <person name="Tritt A."/>
            <person name="Adam C."/>
            <person name="Daum C."/>
            <person name="Floudas D."/>
            <person name="Sun H."/>
            <person name="Yadav J.S."/>
            <person name="Pangilinan J."/>
            <person name="Larsson K.H."/>
            <person name="Matsuura K."/>
            <person name="Barry K."/>
            <person name="Labutti K."/>
            <person name="Kuo R."/>
            <person name="Ohm R.A."/>
            <person name="Bhattacharya S.S."/>
            <person name="Shirouzu T."/>
            <person name="Yoshinaga Y."/>
            <person name="Martin F.M."/>
            <person name="Grigoriev I.V."/>
            <person name="Hibbett D.S."/>
        </authorList>
    </citation>
    <scope>NUCLEOTIDE SEQUENCE [LARGE SCALE GENOMIC DNA]</scope>
    <source>
        <strain evidence="1 2">HHB9708</strain>
    </source>
</reference>
<name>A0A164YS11_9AGAM</name>
<evidence type="ECO:0000313" key="1">
    <source>
        <dbReference type="EMBL" id="KZS97185.1"/>
    </source>
</evidence>
<evidence type="ECO:0000313" key="2">
    <source>
        <dbReference type="Proteomes" id="UP000076722"/>
    </source>
</evidence>
<accession>A0A164YS11</accession>
<dbReference type="EMBL" id="KV419397">
    <property type="protein sequence ID" value="KZS97185.1"/>
    <property type="molecule type" value="Genomic_DNA"/>
</dbReference>
<gene>
    <name evidence="1" type="ORF">SISNIDRAFT_449955</name>
</gene>
<dbReference type="Proteomes" id="UP000076722">
    <property type="component" value="Unassembled WGS sequence"/>
</dbReference>
<keyword evidence="2" id="KW-1185">Reference proteome</keyword>
<protein>
    <submittedName>
        <fullName evidence="1">Uncharacterized protein</fullName>
    </submittedName>
</protein>